<reference evidence="1 2" key="1">
    <citation type="submission" date="2016-02" db="EMBL/GenBank/DDBJ databases">
        <authorList>
            <consortium name="Pathogen Informatics"/>
        </authorList>
    </citation>
    <scope>NUCLEOTIDE SEQUENCE [LARGE SCALE GENOMIC DNA]</scope>
    <source>
        <strain evidence="1 2">LSS99</strain>
    </source>
</reference>
<dbReference type="Proteomes" id="UP000073388">
    <property type="component" value="Unassembled WGS sequence"/>
</dbReference>
<dbReference type="AlphaFoldDB" id="A0A0Z8NCL7"/>
<organism evidence="1 2">
    <name type="scientific">Streptococcus suis</name>
    <dbReference type="NCBI Taxonomy" id="1307"/>
    <lineage>
        <taxon>Bacteria</taxon>
        <taxon>Bacillati</taxon>
        <taxon>Bacillota</taxon>
        <taxon>Bacilli</taxon>
        <taxon>Lactobacillales</taxon>
        <taxon>Streptococcaceae</taxon>
        <taxon>Streptococcus</taxon>
    </lineage>
</organism>
<evidence type="ECO:0000313" key="2">
    <source>
        <dbReference type="Proteomes" id="UP000073388"/>
    </source>
</evidence>
<accession>A0A0Z8NCL7</accession>
<proteinExistence type="predicted"/>
<name>A0A0Z8NCL7_STRSU</name>
<evidence type="ECO:0000313" key="1">
    <source>
        <dbReference type="EMBL" id="CYW24948.1"/>
    </source>
</evidence>
<protein>
    <submittedName>
        <fullName evidence="1">Uncharacterized protein</fullName>
    </submittedName>
</protein>
<gene>
    <name evidence="1" type="ORF">ERS132461_01752</name>
</gene>
<sequence length="63" mass="7304">MQAIILETRPSFPIDSIPHIEIPNGLYETVNRAYSLFFFYIENSVGGKFWYNNRKTTKGEVSC</sequence>
<dbReference type="EMBL" id="FIIX01000047">
    <property type="protein sequence ID" value="CYW24948.1"/>
    <property type="molecule type" value="Genomic_DNA"/>
</dbReference>